<dbReference type="PANTHER" id="PTHR12461:SF106">
    <property type="entry name" value="BIFUNCTIONAL PEPTIDASE AND ARGINYL-HYDROXYLASE JMJD5"/>
    <property type="match status" value="1"/>
</dbReference>
<dbReference type="CDD" id="cd04301">
    <property type="entry name" value="NAT_SF"/>
    <property type="match status" value="1"/>
</dbReference>
<dbReference type="InterPro" id="IPR016181">
    <property type="entry name" value="Acyl_CoA_acyltransferase"/>
</dbReference>
<dbReference type="GO" id="GO:0016747">
    <property type="term" value="F:acyltransferase activity, transferring groups other than amino-acyl groups"/>
    <property type="evidence" value="ECO:0007669"/>
    <property type="project" value="InterPro"/>
</dbReference>
<evidence type="ECO:0008006" key="13">
    <source>
        <dbReference type="Google" id="ProtNLM"/>
    </source>
</evidence>
<evidence type="ECO:0000256" key="2">
    <source>
        <dbReference type="ARBA" id="ARBA00004123"/>
    </source>
</evidence>
<dbReference type="InterPro" id="IPR000182">
    <property type="entry name" value="GNAT_dom"/>
</dbReference>
<dbReference type="Gene3D" id="3.40.630.30">
    <property type="match status" value="1"/>
</dbReference>
<comment type="subcellular location">
    <subcellularLocation>
        <location evidence="2">Nucleus</location>
    </subcellularLocation>
</comment>
<dbReference type="Proteomes" id="UP000008281">
    <property type="component" value="Unassembled WGS sequence"/>
</dbReference>
<dbReference type="InParanoid" id="E3NGS4"/>
<evidence type="ECO:0000256" key="7">
    <source>
        <dbReference type="SAM" id="MobiDB-lite"/>
    </source>
</evidence>
<dbReference type="PROSITE" id="PS51186">
    <property type="entry name" value="GNAT"/>
    <property type="match status" value="1"/>
</dbReference>
<dbReference type="PANTHER" id="PTHR12461">
    <property type="entry name" value="HYPOXIA-INDUCIBLE FACTOR 1 ALPHA INHIBITOR-RELATED"/>
    <property type="match status" value="1"/>
</dbReference>
<evidence type="ECO:0000313" key="12">
    <source>
        <dbReference type="Proteomes" id="UP000008281"/>
    </source>
</evidence>
<dbReference type="FunCoup" id="E3NGS4">
    <property type="interactions" value="1152"/>
</dbReference>
<keyword evidence="8" id="KW-0812">Transmembrane</keyword>
<dbReference type="PROSITE" id="PS51184">
    <property type="entry name" value="JMJC"/>
    <property type="match status" value="1"/>
</dbReference>
<proteinExistence type="predicted"/>
<feature type="domain" description="N-acetyltransferase" evidence="10">
    <location>
        <begin position="1"/>
        <end position="148"/>
    </location>
</feature>
<dbReference type="InterPro" id="IPR041667">
    <property type="entry name" value="Cupin_8"/>
</dbReference>
<keyword evidence="8" id="KW-0472">Membrane</keyword>
<dbReference type="EMBL" id="DS268658">
    <property type="protein sequence ID" value="EFO97212.1"/>
    <property type="molecule type" value="Genomic_DNA"/>
</dbReference>
<evidence type="ECO:0000259" key="10">
    <source>
        <dbReference type="PROSITE" id="PS51186"/>
    </source>
</evidence>
<dbReference type="Pfam" id="PF00583">
    <property type="entry name" value="Acetyltransf_1"/>
    <property type="match status" value="1"/>
</dbReference>
<keyword evidence="4" id="KW-0560">Oxidoreductase</keyword>
<feature type="transmembrane region" description="Helical" evidence="8">
    <location>
        <begin position="735"/>
        <end position="755"/>
    </location>
</feature>
<keyword evidence="12" id="KW-1185">Reference proteome</keyword>
<evidence type="ECO:0000313" key="11">
    <source>
        <dbReference type="EMBL" id="EFO97212.1"/>
    </source>
</evidence>
<feature type="transmembrane region" description="Helical" evidence="8">
    <location>
        <begin position="707"/>
        <end position="723"/>
    </location>
</feature>
<gene>
    <name evidence="11" type="ORF">CRE_04342</name>
</gene>
<dbReference type="STRING" id="31234.E3NGS4"/>
<dbReference type="Gene3D" id="2.60.120.650">
    <property type="entry name" value="Cupin"/>
    <property type="match status" value="1"/>
</dbReference>
<protein>
    <recommendedName>
        <fullName evidence="13">N-acetyltransferase domain-containing protein</fullName>
    </recommendedName>
</protein>
<dbReference type="GO" id="GO:0046872">
    <property type="term" value="F:metal ion binding"/>
    <property type="evidence" value="ECO:0007669"/>
    <property type="project" value="UniProtKB-KW"/>
</dbReference>
<dbReference type="GO" id="GO:0051864">
    <property type="term" value="F:histone H3K36 demethylase activity"/>
    <property type="evidence" value="ECO:0007669"/>
    <property type="project" value="TreeGrafter"/>
</dbReference>
<evidence type="ECO:0000256" key="1">
    <source>
        <dbReference type="ARBA" id="ARBA00001954"/>
    </source>
</evidence>
<evidence type="ECO:0000256" key="5">
    <source>
        <dbReference type="ARBA" id="ARBA00023004"/>
    </source>
</evidence>
<dbReference type="InterPro" id="IPR003347">
    <property type="entry name" value="JmjC_dom"/>
</dbReference>
<feature type="compositionally biased region" description="Pro residues" evidence="7">
    <location>
        <begin position="622"/>
        <end position="661"/>
    </location>
</feature>
<comment type="cofactor">
    <cofactor evidence="1">
        <name>Fe(2+)</name>
        <dbReference type="ChEBI" id="CHEBI:29033"/>
    </cofactor>
</comment>
<evidence type="ECO:0000256" key="4">
    <source>
        <dbReference type="ARBA" id="ARBA00023002"/>
    </source>
</evidence>
<dbReference type="SMART" id="SM00558">
    <property type="entry name" value="JmjC"/>
    <property type="match status" value="1"/>
</dbReference>
<dbReference type="SUPFAM" id="SSF55729">
    <property type="entry name" value="Acyl-CoA N-acyltransferases (Nat)"/>
    <property type="match status" value="1"/>
</dbReference>
<evidence type="ECO:0000259" key="9">
    <source>
        <dbReference type="PROSITE" id="PS51184"/>
    </source>
</evidence>
<reference evidence="11" key="1">
    <citation type="submission" date="2007-07" db="EMBL/GenBank/DDBJ databases">
        <title>PCAP assembly of the Caenorhabditis remanei genome.</title>
        <authorList>
            <consortium name="The Caenorhabditis remanei Sequencing Consortium"/>
            <person name="Wilson R.K."/>
        </authorList>
    </citation>
    <scope>NUCLEOTIDE SEQUENCE [LARGE SCALE GENOMIC DNA]</scope>
    <source>
        <strain evidence="11">PB4641</strain>
    </source>
</reference>
<keyword evidence="8" id="KW-1133">Transmembrane helix</keyword>
<dbReference type="HOGENOM" id="CLU_016785_7_0_1"/>
<dbReference type="GO" id="GO:0005634">
    <property type="term" value="C:nucleus"/>
    <property type="evidence" value="ECO:0007669"/>
    <property type="project" value="UniProtKB-SubCell"/>
</dbReference>
<keyword evidence="3" id="KW-0479">Metal-binding</keyword>
<sequence>MEIKRLSIEECREGVFDIRRKVFIEEQNCPEHMEWEEEEERDSVYFVAFSGDRAVGCLRLRPVEQDLLKMERVAVLKEFRRRRIATDLVREAMIYVQTETPSSSIYAYAQVTALQAYVSLGFTVLSKVWIEDETFIPHQTIFWGTPVSISVFLKHQAEKSDVVYEEYDARHPSVLPKIEAYKQRLENLETWNICSLHIHLEDRVVSKIIRNNFIKFCANSQEFLNGNHDLSSDIVKQSINLLKIADAKLNTGHFNEVDENWRKLYALVSFVQSFLLFRGKRADFENAIKIADKGLCMGRIDEEIVPIRQLAWLIHEQLPGVSAPIHSSFSSFSSFSAEKTQNFLSPLPNSVPISECDDSDDDCLERVISAISQGTPLLIRRHCMHMPAVRKWNIEFLLKELHSRTFPVEIGTKYSDEDWSQKLMTFGEFVENSEYRFSVKKSSKITFFQKKKHLQNQRLYLAQHRLFDQVPHLKRNVIIPDECFRESTNPDDVDMNMWIGPSNTVSPLHTDPRNNMFVQVHGTKLFRMVSPEDTSSVYPFDGILGNTSQVDVENPDATEFPEFSRIRRVFDGVVNAGDALFIPKKWWHFEALIVLCLSCLFVTPRYNTIAFFGGRVSAKPRPPFAKPRPPFPKPRPPFPKPRPPFAKPRPPFAKPRPPSAKPRPSFEKPRPPSAKPRPSFEKPRPPSAKPRPPFTKPRPPFAKPRPPPFPVIISVIILLFPVFHPHLRREAPPQLFSVSVPFSFMILGGLLTNIMT</sequence>
<dbReference type="OMA" id="FREAHVF"/>
<keyword evidence="6" id="KW-0539">Nucleus</keyword>
<dbReference type="AlphaFoldDB" id="E3NGS4"/>
<evidence type="ECO:0000256" key="3">
    <source>
        <dbReference type="ARBA" id="ARBA00022723"/>
    </source>
</evidence>
<dbReference type="eggNOG" id="KOG2132">
    <property type="taxonomic scope" value="Eukaryota"/>
</dbReference>
<evidence type="ECO:0000256" key="8">
    <source>
        <dbReference type="SAM" id="Phobius"/>
    </source>
</evidence>
<dbReference type="Pfam" id="PF13621">
    <property type="entry name" value="Cupin_8"/>
    <property type="match status" value="1"/>
</dbReference>
<organism evidence="12">
    <name type="scientific">Caenorhabditis remanei</name>
    <name type="common">Caenorhabditis vulgaris</name>
    <dbReference type="NCBI Taxonomy" id="31234"/>
    <lineage>
        <taxon>Eukaryota</taxon>
        <taxon>Metazoa</taxon>
        <taxon>Ecdysozoa</taxon>
        <taxon>Nematoda</taxon>
        <taxon>Chromadorea</taxon>
        <taxon>Rhabditida</taxon>
        <taxon>Rhabditina</taxon>
        <taxon>Rhabditomorpha</taxon>
        <taxon>Rhabditoidea</taxon>
        <taxon>Rhabditidae</taxon>
        <taxon>Peloderinae</taxon>
        <taxon>Caenorhabditis</taxon>
    </lineage>
</organism>
<feature type="domain" description="JmjC" evidence="9">
    <location>
        <begin position="459"/>
        <end position="618"/>
    </location>
</feature>
<keyword evidence="5" id="KW-0408">Iron</keyword>
<evidence type="ECO:0000256" key="6">
    <source>
        <dbReference type="ARBA" id="ARBA00023242"/>
    </source>
</evidence>
<name>E3NGS4_CAERE</name>
<dbReference type="SUPFAM" id="SSF51197">
    <property type="entry name" value="Clavaminate synthase-like"/>
    <property type="match status" value="1"/>
</dbReference>
<dbReference type="PRINTS" id="PR01217">
    <property type="entry name" value="PRICHEXTENSN"/>
</dbReference>
<dbReference type="OrthoDB" id="47172at2759"/>
<feature type="compositionally biased region" description="Pro residues" evidence="7">
    <location>
        <begin position="685"/>
        <end position="705"/>
    </location>
</feature>
<feature type="region of interest" description="Disordered" evidence="7">
    <location>
        <begin position="622"/>
        <end position="705"/>
    </location>
</feature>
<accession>E3NGS4</accession>